<accession>A0A0C9XIX4</accession>
<gene>
    <name evidence="2" type="ORF">PISMIDRAFT_689601</name>
</gene>
<dbReference type="EMBL" id="KN834097">
    <property type="protein sequence ID" value="KIK12290.1"/>
    <property type="molecule type" value="Genomic_DNA"/>
</dbReference>
<dbReference type="HOGENOM" id="CLU_159493_0_0_1"/>
<sequence>MFTKKFLSTVAAAALFAASASAICPGYKFGVSLPSNNGPWQVFDNNCNIVQQAPAKNACTGGVFDCNSAQNAPTALHLDGHKYTCNADPNHDSCNGQSIQVC</sequence>
<feature type="non-terminal residue" evidence="2">
    <location>
        <position position="1"/>
    </location>
</feature>
<dbReference type="OrthoDB" id="2651547at2759"/>
<keyword evidence="3" id="KW-1185">Reference proteome</keyword>
<feature type="signal peptide" evidence="1">
    <location>
        <begin position="1"/>
        <end position="22"/>
    </location>
</feature>
<evidence type="ECO:0000256" key="1">
    <source>
        <dbReference type="SAM" id="SignalP"/>
    </source>
</evidence>
<dbReference type="Proteomes" id="UP000054018">
    <property type="component" value="Unassembled WGS sequence"/>
</dbReference>
<feature type="chain" id="PRO_5002222850" description="Secreted protein" evidence="1">
    <location>
        <begin position="23"/>
        <end position="102"/>
    </location>
</feature>
<name>A0A0C9XIX4_9AGAM</name>
<dbReference type="AlphaFoldDB" id="A0A0C9XIX4"/>
<organism evidence="2 3">
    <name type="scientific">Pisolithus microcarpus 441</name>
    <dbReference type="NCBI Taxonomy" id="765257"/>
    <lineage>
        <taxon>Eukaryota</taxon>
        <taxon>Fungi</taxon>
        <taxon>Dikarya</taxon>
        <taxon>Basidiomycota</taxon>
        <taxon>Agaricomycotina</taxon>
        <taxon>Agaricomycetes</taxon>
        <taxon>Agaricomycetidae</taxon>
        <taxon>Boletales</taxon>
        <taxon>Sclerodermatineae</taxon>
        <taxon>Pisolithaceae</taxon>
        <taxon>Pisolithus</taxon>
    </lineage>
</organism>
<reference evidence="2 3" key="1">
    <citation type="submission" date="2014-04" db="EMBL/GenBank/DDBJ databases">
        <authorList>
            <consortium name="DOE Joint Genome Institute"/>
            <person name="Kuo A."/>
            <person name="Kohler A."/>
            <person name="Costa M.D."/>
            <person name="Nagy L.G."/>
            <person name="Floudas D."/>
            <person name="Copeland A."/>
            <person name="Barry K.W."/>
            <person name="Cichocki N."/>
            <person name="Veneault-Fourrey C."/>
            <person name="LaButti K."/>
            <person name="Lindquist E.A."/>
            <person name="Lipzen A."/>
            <person name="Lundell T."/>
            <person name="Morin E."/>
            <person name="Murat C."/>
            <person name="Sun H."/>
            <person name="Tunlid A."/>
            <person name="Henrissat B."/>
            <person name="Grigoriev I.V."/>
            <person name="Hibbett D.S."/>
            <person name="Martin F."/>
            <person name="Nordberg H.P."/>
            <person name="Cantor M.N."/>
            <person name="Hua S.X."/>
        </authorList>
    </citation>
    <scope>NUCLEOTIDE SEQUENCE [LARGE SCALE GENOMIC DNA]</scope>
    <source>
        <strain evidence="2 3">441</strain>
    </source>
</reference>
<evidence type="ECO:0000313" key="3">
    <source>
        <dbReference type="Proteomes" id="UP000054018"/>
    </source>
</evidence>
<keyword evidence="1" id="KW-0732">Signal</keyword>
<proteinExistence type="predicted"/>
<reference evidence="3" key="2">
    <citation type="submission" date="2015-01" db="EMBL/GenBank/DDBJ databases">
        <title>Evolutionary Origins and Diversification of the Mycorrhizal Mutualists.</title>
        <authorList>
            <consortium name="DOE Joint Genome Institute"/>
            <consortium name="Mycorrhizal Genomics Consortium"/>
            <person name="Kohler A."/>
            <person name="Kuo A."/>
            <person name="Nagy L.G."/>
            <person name="Floudas D."/>
            <person name="Copeland A."/>
            <person name="Barry K.W."/>
            <person name="Cichocki N."/>
            <person name="Veneault-Fourrey C."/>
            <person name="LaButti K."/>
            <person name="Lindquist E.A."/>
            <person name="Lipzen A."/>
            <person name="Lundell T."/>
            <person name="Morin E."/>
            <person name="Murat C."/>
            <person name="Riley R."/>
            <person name="Ohm R."/>
            <person name="Sun H."/>
            <person name="Tunlid A."/>
            <person name="Henrissat B."/>
            <person name="Grigoriev I.V."/>
            <person name="Hibbett D.S."/>
            <person name="Martin F."/>
        </authorList>
    </citation>
    <scope>NUCLEOTIDE SEQUENCE [LARGE SCALE GENOMIC DNA]</scope>
    <source>
        <strain evidence="3">441</strain>
    </source>
</reference>
<evidence type="ECO:0000313" key="2">
    <source>
        <dbReference type="EMBL" id="KIK12290.1"/>
    </source>
</evidence>
<protein>
    <recommendedName>
        <fullName evidence="4">Secreted protein</fullName>
    </recommendedName>
</protein>
<evidence type="ECO:0008006" key="4">
    <source>
        <dbReference type="Google" id="ProtNLM"/>
    </source>
</evidence>